<feature type="compositionally biased region" description="Low complexity" evidence="1">
    <location>
        <begin position="47"/>
        <end position="59"/>
    </location>
</feature>
<proteinExistence type="predicted"/>
<reference evidence="2 3" key="1">
    <citation type="submission" date="2016-03" db="EMBL/GenBank/DDBJ databases">
        <title>Draft genome sequence of the Fonsecaea monophora CBS 269.37.</title>
        <authorList>
            <person name="Bombassaro A."/>
            <person name="Vinicius W.A."/>
            <person name="De Hoog S."/>
            <person name="Sun J."/>
            <person name="Souza E.M."/>
            <person name="Raittz R.T."/>
            <person name="Costa F."/>
            <person name="Leao A.C."/>
            <person name="Tadra-Sfeir M.Z."/>
            <person name="Baura V."/>
            <person name="Balsanelli E."/>
            <person name="Pedrosa F.O."/>
            <person name="Moreno L.F."/>
            <person name="Steffens M.B."/>
            <person name="Xi L."/>
            <person name="Bocca A.L."/>
            <person name="Felipe M.S."/>
            <person name="Teixeira M."/>
            <person name="Telles Filho F.Q."/>
            <person name="Azevedo C.M."/>
            <person name="Gomes R."/>
            <person name="Vicente V.A."/>
        </authorList>
    </citation>
    <scope>NUCLEOTIDE SEQUENCE [LARGE SCALE GENOMIC DNA]</scope>
    <source>
        <strain evidence="2 3">CBS 269.37</strain>
    </source>
</reference>
<feature type="compositionally biased region" description="Polar residues" evidence="1">
    <location>
        <begin position="1"/>
        <end position="10"/>
    </location>
</feature>
<feature type="region of interest" description="Disordered" evidence="1">
    <location>
        <begin position="1"/>
        <end position="262"/>
    </location>
</feature>
<dbReference type="Proteomes" id="UP000077002">
    <property type="component" value="Unassembled WGS sequence"/>
</dbReference>
<comment type="caution">
    <text evidence="2">The sequence shown here is derived from an EMBL/GenBank/DDBJ whole genome shotgun (WGS) entry which is preliminary data.</text>
</comment>
<sequence>MSQRGSNKSFFPSPIAALRRSRPPPKPTSKDEAFSWAAGQAAPPTPSSLTTLLETPEPEQASTNLQVPAPPPRAIREFGEFGRQDTEVSMESLPPQMNTGTGGAETPAYVQAFLDGGKPPPPPRVIPEEGIVVPFGKLPPPPSLSSRGNVQPRPTPQDMKPLSMRPAGTPSNRSQWPGTPGKRSEAAPLRTPPSGTPRPDRPTRPVPPTPSETPRPDRPTAPLRTPPSGTPRPDRPTRPLPPTPPEPQPQAGPSQPRAEPSQ</sequence>
<protein>
    <submittedName>
        <fullName evidence="2">Uncharacterized protein</fullName>
    </submittedName>
</protein>
<name>A0A177FKV8_9EURO</name>
<feature type="compositionally biased region" description="Basic and acidic residues" evidence="1">
    <location>
        <begin position="74"/>
        <end position="86"/>
    </location>
</feature>
<feature type="compositionally biased region" description="Pro residues" evidence="1">
    <location>
        <begin position="204"/>
        <end position="213"/>
    </location>
</feature>
<feature type="compositionally biased region" description="Pro residues" evidence="1">
    <location>
        <begin position="238"/>
        <end position="250"/>
    </location>
</feature>
<evidence type="ECO:0000256" key="1">
    <source>
        <dbReference type="SAM" id="MobiDB-lite"/>
    </source>
</evidence>
<gene>
    <name evidence="2" type="ORF">AYO21_01687</name>
</gene>
<keyword evidence="3" id="KW-1185">Reference proteome</keyword>
<dbReference type="GeneID" id="34596865"/>
<evidence type="ECO:0000313" key="3">
    <source>
        <dbReference type="Proteomes" id="UP000077002"/>
    </source>
</evidence>
<dbReference type="RefSeq" id="XP_022516182.1">
    <property type="nucleotide sequence ID" value="XM_022651669.1"/>
</dbReference>
<evidence type="ECO:0000313" key="2">
    <source>
        <dbReference type="EMBL" id="OAG44230.1"/>
    </source>
</evidence>
<dbReference type="AlphaFoldDB" id="A0A177FKV8"/>
<accession>A0A177FKV8</accession>
<organism evidence="2 3">
    <name type="scientific">Fonsecaea monophora</name>
    <dbReference type="NCBI Taxonomy" id="254056"/>
    <lineage>
        <taxon>Eukaryota</taxon>
        <taxon>Fungi</taxon>
        <taxon>Dikarya</taxon>
        <taxon>Ascomycota</taxon>
        <taxon>Pezizomycotina</taxon>
        <taxon>Eurotiomycetes</taxon>
        <taxon>Chaetothyriomycetidae</taxon>
        <taxon>Chaetothyriales</taxon>
        <taxon>Herpotrichiellaceae</taxon>
        <taxon>Fonsecaea</taxon>
    </lineage>
</organism>
<dbReference type="OrthoDB" id="10651322at2759"/>
<dbReference type="EMBL" id="LVKK01000006">
    <property type="protein sequence ID" value="OAG44230.1"/>
    <property type="molecule type" value="Genomic_DNA"/>
</dbReference>